<feature type="compositionally biased region" description="Basic and acidic residues" evidence="1">
    <location>
        <begin position="182"/>
        <end position="193"/>
    </location>
</feature>
<dbReference type="EMBL" id="JACXAA010000016">
    <property type="protein sequence ID" value="MBD2757063.1"/>
    <property type="molecule type" value="Genomic_DNA"/>
</dbReference>
<feature type="signal peptide" evidence="2">
    <location>
        <begin position="1"/>
        <end position="19"/>
    </location>
</feature>
<dbReference type="Proteomes" id="UP000653797">
    <property type="component" value="Unassembled WGS sequence"/>
</dbReference>
<dbReference type="Pfam" id="PF04264">
    <property type="entry name" value="YceI"/>
    <property type="match status" value="1"/>
</dbReference>
<feature type="chain" id="PRO_5037182698" evidence="2">
    <location>
        <begin position="20"/>
        <end position="193"/>
    </location>
</feature>
<evidence type="ECO:0000256" key="2">
    <source>
        <dbReference type="SAM" id="SignalP"/>
    </source>
</evidence>
<proteinExistence type="predicted"/>
<feature type="region of interest" description="Disordered" evidence="1">
    <location>
        <begin position="166"/>
        <end position="193"/>
    </location>
</feature>
<keyword evidence="5" id="KW-1185">Reference proteome</keyword>
<name>A0A927B873_9BACT</name>
<dbReference type="AlphaFoldDB" id="A0A927B873"/>
<organism evidence="4 5">
    <name type="scientific">Spirosoma validum</name>
    <dbReference type="NCBI Taxonomy" id="2771355"/>
    <lineage>
        <taxon>Bacteria</taxon>
        <taxon>Pseudomonadati</taxon>
        <taxon>Bacteroidota</taxon>
        <taxon>Cytophagia</taxon>
        <taxon>Cytophagales</taxon>
        <taxon>Cytophagaceae</taxon>
        <taxon>Spirosoma</taxon>
    </lineage>
</organism>
<dbReference type="InterPro" id="IPR036761">
    <property type="entry name" value="TTHA0802/YceI-like_sf"/>
</dbReference>
<comment type="caution">
    <text evidence="4">The sequence shown here is derived from an EMBL/GenBank/DDBJ whole genome shotgun (WGS) entry which is preliminary data.</text>
</comment>
<evidence type="ECO:0000259" key="3">
    <source>
        <dbReference type="SMART" id="SM00867"/>
    </source>
</evidence>
<evidence type="ECO:0000313" key="4">
    <source>
        <dbReference type="EMBL" id="MBD2757063.1"/>
    </source>
</evidence>
<dbReference type="InterPro" id="IPR007372">
    <property type="entry name" value="Lipid/polyisoprenoid-bd_YceI"/>
</dbReference>
<dbReference type="Gene3D" id="2.40.128.110">
    <property type="entry name" value="Lipid/polyisoprenoid-binding, YceI-like"/>
    <property type="match status" value="1"/>
</dbReference>
<dbReference type="RefSeq" id="WP_191042683.1">
    <property type="nucleotide sequence ID" value="NZ_JACXAA010000016.1"/>
</dbReference>
<dbReference type="PANTHER" id="PTHR34406">
    <property type="entry name" value="PROTEIN YCEI"/>
    <property type="match status" value="1"/>
</dbReference>
<protein>
    <submittedName>
        <fullName evidence="4">YceI family protein</fullName>
    </submittedName>
</protein>
<dbReference type="SUPFAM" id="SSF101874">
    <property type="entry name" value="YceI-like"/>
    <property type="match status" value="1"/>
</dbReference>
<evidence type="ECO:0000256" key="1">
    <source>
        <dbReference type="SAM" id="MobiDB-lite"/>
    </source>
</evidence>
<reference evidence="4" key="1">
    <citation type="submission" date="2020-09" db="EMBL/GenBank/DDBJ databases">
        <authorList>
            <person name="Kim M.K."/>
        </authorList>
    </citation>
    <scope>NUCLEOTIDE SEQUENCE</scope>
    <source>
        <strain evidence="4">BT704</strain>
    </source>
</reference>
<evidence type="ECO:0000313" key="5">
    <source>
        <dbReference type="Proteomes" id="UP000653797"/>
    </source>
</evidence>
<gene>
    <name evidence="4" type="ORF">IC230_29555</name>
</gene>
<feature type="domain" description="Lipid/polyisoprenoid-binding YceI-like" evidence="3">
    <location>
        <begin position="22"/>
        <end position="191"/>
    </location>
</feature>
<dbReference type="PANTHER" id="PTHR34406:SF1">
    <property type="entry name" value="PROTEIN YCEI"/>
    <property type="match status" value="1"/>
</dbReference>
<dbReference type="SMART" id="SM00867">
    <property type="entry name" value="YceI"/>
    <property type="match status" value="1"/>
</dbReference>
<accession>A0A927B873</accession>
<keyword evidence="2" id="KW-0732">Signal</keyword>
<sequence>MKHLFFTVAAGFISLASYAQTTWAPDKAHSKVGFTVTHMMLAEVDGSFKTYDAKITSAKPDLSDAAFEFSTDVNSIDTGNERRDGDLKGEKWFDAAKYPNLTFKSTSFKKGADGKYKMTGDLTMHGVTKPVTMDVAMMGPKQMPGRDGKPGPEKVGFKMTGTLKRTDFGVGSSGGMPVSEEVELRAAGEFTKQ</sequence>